<dbReference type="PROSITE" id="PS51736">
    <property type="entry name" value="RECOMBINASES_3"/>
    <property type="match status" value="1"/>
</dbReference>
<dbReference type="InterPro" id="IPR025827">
    <property type="entry name" value="Zn_ribbon_recom_dom"/>
</dbReference>
<evidence type="ECO:0000259" key="2">
    <source>
        <dbReference type="PROSITE" id="PS51736"/>
    </source>
</evidence>
<dbReference type="SUPFAM" id="SSF53041">
    <property type="entry name" value="Resolvase-like"/>
    <property type="match status" value="1"/>
</dbReference>
<dbReference type="InterPro" id="IPR006119">
    <property type="entry name" value="Resolv_N"/>
</dbReference>
<dbReference type="InterPro" id="IPR050639">
    <property type="entry name" value="SSR_resolvase"/>
</dbReference>
<dbReference type="Pfam" id="PF00239">
    <property type="entry name" value="Resolvase"/>
    <property type="match status" value="1"/>
</dbReference>
<evidence type="ECO:0000313" key="4">
    <source>
        <dbReference type="EMBL" id="WIF98700.1"/>
    </source>
</evidence>
<organism evidence="4 5">
    <name type="scientific">Pontibacillus chungwhensis</name>
    <dbReference type="NCBI Taxonomy" id="265426"/>
    <lineage>
        <taxon>Bacteria</taxon>
        <taxon>Bacillati</taxon>
        <taxon>Bacillota</taxon>
        <taxon>Bacilli</taxon>
        <taxon>Bacillales</taxon>
        <taxon>Bacillaceae</taxon>
        <taxon>Pontibacillus</taxon>
    </lineage>
</organism>
<evidence type="ECO:0000259" key="3">
    <source>
        <dbReference type="PROSITE" id="PS51737"/>
    </source>
</evidence>
<dbReference type="EMBL" id="CP126446">
    <property type="protein sequence ID" value="WIF98700.1"/>
    <property type="molecule type" value="Genomic_DNA"/>
</dbReference>
<feature type="domain" description="Resolvase/invertase-type recombinase catalytic" evidence="2">
    <location>
        <begin position="2"/>
        <end position="149"/>
    </location>
</feature>
<dbReference type="CDD" id="cd00338">
    <property type="entry name" value="Ser_Recombinase"/>
    <property type="match status" value="1"/>
</dbReference>
<dbReference type="Gene3D" id="3.40.50.1390">
    <property type="entry name" value="Resolvase, N-terminal catalytic domain"/>
    <property type="match status" value="1"/>
</dbReference>
<dbReference type="Proteomes" id="UP001236652">
    <property type="component" value="Chromosome"/>
</dbReference>
<dbReference type="Pfam" id="PF07508">
    <property type="entry name" value="Recombinase"/>
    <property type="match status" value="1"/>
</dbReference>
<dbReference type="InterPro" id="IPR036162">
    <property type="entry name" value="Resolvase-like_N_sf"/>
</dbReference>
<dbReference type="InterPro" id="IPR011109">
    <property type="entry name" value="DNA_bind_recombinase_dom"/>
</dbReference>
<dbReference type="PROSITE" id="PS51737">
    <property type="entry name" value="RECOMBINASE_DNA_BIND"/>
    <property type="match status" value="1"/>
</dbReference>
<feature type="domain" description="Recombinase" evidence="3">
    <location>
        <begin position="157"/>
        <end position="275"/>
    </location>
</feature>
<keyword evidence="5" id="KW-1185">Reference proteome</keyword>
<proteinExistence type="predicted"/>
<feature type="coiled-coil region" evidence="1">
    <location>
        <begin position="365"/>
        <end position="417"/>
    </location>
</feature>
<evidence type="ECO:0000256" key="1">
    <source>
        <dbReference type="SAM" id="Coils"/>
    </source>
</evidence>
<dbReference type="SMART" id="SM00857">
    <property type="entry name" value="Resolvase"/>
    <property type="match status" value="1"/>
</dbReference>
<dbReference type="Pfam" id="PF13408">
    <property type="entry name" value="Zn_ribbon_recom"/>
    <property type="match status" value="1"/>
</dbReference>
<gene>
    <name evidence="4" type="ORF">QNI29_03350</name>
</gene>
<dbReference type="PANTHER" id="PTHR30461">
    <property type="entry name" value="DNA-INVERTASE FROM LAMBDOID PROPHAGE"/>
    <property type="match status" value="1"/>
</dbReference>
<dbReference type="PANTHER" id="PTHR30461:SF23">
    <property type="entry name" value="DNA RECOMBINASE-RELATED"/>
    <property type="match status" value="1"/>
</dbReference>
<accession>A0ABY8UYF9</accession>
<keyword evidence="1" id="KW-0175">Coiled coil</keyword>
<sequence length="484" mass="55995">MRAAKYRRVSTIMQVEKGVSLETQNERLNAYITSQGWTCVEDYVDDGFSAKDLKRPGMQQLIEDIESEKFDVLLVYRLDRFIRSVSDLHKLLKLMEKHDVKFKSATEVYDTTTAAGRLFITLVAAMAQWEREQTAERVFENMMSRSENGYRNGAPAPYGYDIIEGKLVINHDEAQWVKYIFKKALTHGSQYIAKQLNKRGVKTKKGEIWSDFSVRYLLRNPIYIGQVRWNHRSLAKGKLTGEDIITPIQQEDFEPLIEEEDFKEVALIMKNRSKMAFKANTPYPFSGIGKCGKCGKSLTGSSKKRKNNTVHRFYKCQGRFKFGICDQPVIAENTLEETFFNALTVSIDNFQPSKETSNADPEVDKEHIENELEKVKLKRERAEEMYLEGDIDKKRYKDILENARSTEEDLMKMLKEEVSEVASEEDVMLVLQNIKETYPQMSFEDKKIAIQTIFESVTIDIIKKARTGKNAEPAVLEITDYQFR</sequence>
<dbReference type="InterPro" id="IPR038109">
    <property type="entry name" value="DNA_bind_recomb_sf"/>
</dbReference>
<name>A0ABY8UYF9_9BACI</name>
<protein>
    <submittedName>
        <fullName evidence="4">Recombinase family protein</fullName>
    </submittedName>
</protein>
<evidence type="ECO:0000313" key="5">
    <source>
        <dbReference type="Proteomes" id="UP001236652"/>
    </source>
</evidence>
<reference evidence="4 5" key="1">
    <citation type="submission" date="2023-05" db="EMBL/GenBank/DDBJ databases">
        <title>Comparative genomics reveals the evidence of polycyclic aromatic hydrocarbons degradation in moderately halophilic genus Pontibacillus.</title>
        <authorList>
            <person name="Yang H."/>
            <person name="Qian Z."/>
        </authorList>
    </citation>
    <scope>NUCLEOTIDE SEQUENCE [LARGE SCALE GENOMIC DNA]</scope>
    <source>
        <strain evidence="5">HN14</strain>
    </source>
</reference>
<dbReference type="Gene3D" id="3.90.1750.20">
    <property type="entry name" value="Putative Large Serine Recombinase, Chain B, Domain 2"/>
    <property type="match status" value="1"/>
</dbReference>
<dbReference type="RefSeq" id="WP_231418472.1">
    <property type="nucleotide sequence ID" value="NZ_CP126446.1"/>
</dbReference>